<protein>
    <submittedName>
        <fullName evidence="1">Uncharacterized protein</fullName>
    </submittedName>
</protein>
<reference evidence="2" key="1">
    <citation type="submission" date="2018-02" db="EMBL/GenBank/DDBJ databases">
        <authorList>
            <person name="Hausmann B."/>
        </authorList>
    </citation>
    <scope>NUCLEOTIDE SEQUENCE [LARGE SCALE GENOMIC DNA]</scope>
    <source>
        <strain evidence="2">Peat soil MAG SbA5</strain>
    </source>
</reference>
<sequence length="95" mass="11011">MARSRSLPSLRYRRGIRASEREKPKCEWVQLTNVLRKLRTGNRGASEQGTWNWMHQWLCNKGTASVGPKSDHNTRDFTDYSRNNVLPVILSEVPL</sequence>
<proteinExistence type="predicted"/>
<evidence type="ECO:0000313" key="1">
    <source>
        <dbReference type="EMBL" id="SPE20297.1"/>
    </source>
</evidence>
<gene>
    <name evidence="1" type="ORF">SBA5_290151</name>
</gene>
<dbReference type="EMBL" id="OKRB01000085">
    <property type="protein sequence ID" value="SPE20297.1"/>
    <property type="molecule type" value="Genomic_DNA"/>
</dbReference>
<organism evidence="1 2">
    <name type="scientific">Candidatus Sulfuritelmatomonas gaucii</name>
    <dbReference type="NCBI Taxonomy" id="2043161"/>
    <lineage>
        <taxon>Bacteria</taxon>
        <taxon>Pseudomonadati</taxon>
        <taxon>Acidobacteriota</taxon>
        <taxon>Terriglobia</taxon>
        <taxon>Terriglobales</taxon>
        <taxon>Acidobacteriaceae</taxon>
        <taxon>Candidatus Sulfuritelmatomonas</taxon>
    </lineage>
</organism>
<dbReference type="AlphaFoldDB" id="A0A2N9LAH0"/>
<name>A0A2N9LAH0_9BACT</name>
<accession>A0A2N9LAH0</accession>
<evidence type="ECO:0000313" key="2">
    <source>
        <dbReference type="Proteomes" id="UP000239735"/>
    </source>
</evidence>
<dbReference type="Proteomes" id="UP000239735">
    <property type="component" value="Unassembled WGS sequence"/>
</dbReference>